<feature type="region of interest" description="Disordered" evidence="5">
    <location>
        <begin position="1"/>
        <end position="51"/>
    </location>
</feature>
<feature type="compositionally biased region" description="Basic and acidic residues" evidence="5">
    <location>
        <begin position="1"/>
        <end position="19"/>
    </location>
</feature>
<accession>M1Z021</accession>
<evidence type="ECO:0000313" key="6">
    <source>
        <dbReference type="EMBL" id="CCQ91078.1"/>
    </source>
</evidence>
<evidence type="ECO:0000313" key="7">
    <source>
        <dbReference type="Proteomes" id="UP000011704"/>
    </source>
</evidence>
<dbReference type="GO" id="GO:0051082">
    <property type="term" value="F:unfolded protein binding"/>
    <property type="evidence" value="ECO:0007669"/>
    <property type="project" value="TreeGrafter"/>
</dbReference>
<proteinExistence type="inferred from homology"/>
<comment type="similarity">
    <text evidence="1 3 4">Belongs to the GrpE family.</text>
</comment>
<dbReference type="PRINTS" id="PR00773">
    <property type="entry name" value="GRPEPROTEIN"/>
</dbReference>
<dbReference type="Gene3D" id="2.30.22.10">
    <property type="entry name" value="Head domain of nucleotide exchange factor GrpE"/>
    <property type="match status" value="1"/>
</dbReference>
<dbReference type="PANTHER" id="PTHR21237:SF23">
    <property type="entry name" value="GRPE PROTEIN HOMOLOG, MITOCHONDRIAL"/>
    <property type="match status" value="1"/>
</dbReference>
<dbReference type="SUPFAM" id="SSF58014">
    <property type="entry name" value="Coiled-coil domain of nucleotide exchange factor GrpE"/>
    <property type="match status" value="1"/>
</dbReference>
<sequence length="202" mass="22634">MSKKSDTYDKAEEEKKIDAEDAAETGEPANDAAEPEVVNEDSAETLLKKKDEELAEMRNEVLRMRADVENIRRRLTKEKEDAIAFANQKLIKSLIPVFDNLDRALKAPDTNVESLKEGVRMTAKQFEAIFEKEKVEPITAVGEKFDPSVHEVLAQIESHEHEENTVIEEYVRGYKMNGRVLLPAKVATAKKPSGDKPADPAA</sequence>
<comment type="caution">
    <text evidence="6">The sequence shown here is derived from an EMBL/GenBank/DDBJ whole genome shotgun (WGS) entry which is preliminary data.</text>
</comment>
<dbReference type="Proteomes" id="UP000011704">
    <property type="component" value="Unassembled WGS sequence"/>
</dbReference>
<dbReference type="AlphaFoldDB" id="M1Z021"/>
<dbReference type="SUPFAM" id="SSF51064">
    <property type="entry name" value="Head domain of nucleotide exchange factor GrpE"/>
    <property type="match status" value="1"/>
</dbReference>
<keyword evidence="7" id="KW-1185">Reference proteome</keyword>
<dbReference type="InParanoid" id="M1Z021"/>
<keyword evidence="2 3" id="KW-0143">Chaperone</keyword>
<dbReference type="STRING" id="1266370.NITGR_570027"/>
<dbReference type="HOGENOM" id="CLU_057217_5_2_0"/>
<dbReference type="OrthoDB" id="9812586at2"/>
<evidence type="ECO:0000256" key="2">
    <source>
        <dbReference type="ARBA" id="ARBA00023186"/>
    </source>
</evidence>
<evidence type="ECO:0000256" key="5">
    <source>
        <dbReference type="SAM" id="MobiDB-lite"/>
    </source>
</evidence>
<reference evidence="6 7" key="1">
    <citation type="journal article" date="2013" name="Front. Microbiol.">
        <title>The genome of Nitrospina gracilis illuminates the metabolism and evolution of the major marine nitrite oxidizer.</title>
        <authorList>
            <person name="Luecker S."/>
            <person name="Nowka B."/>
            <person name="Rattei T."/>
            <person name="Spieck E."/>
            <person name="and Daims H."/>
        </authorList>
    </citation>
    <scope>NUCLEOTIDE SEQUENCE [LARGE SCALE GENOMIC DNA]</scope>
    <source>
        <strain evidence="6 7">3/211</strain>
    </source>
</reference>
<keyword evidence="3" id="KW-0346">Stress response</keyword>
<dbReference type="CDD" id="cd00446">
    <property type="entry name" value="GrpE"/>
    <property type="match status" value="1"/>
</dbReference>
<dbReference type="InterPro" id="IPR000740">
    <property type="entry name" value="GrpE"/>
</dbReference>
<keyword evidence="3" id="KW-0963">Cytoplasm</keyword>
<comment type="subcellular location">
    <subcellularLocation>
        <location evidence="3">Cytoplasm</location>
    </subcellularLocation>
</comment>
<dbReference type="FunCoup" id="M1Z021">
    <property type="interactions" value="441"/>
</dbReference>
<gene>
    <name evidence="3" type="primary">grpE</name>
    <name evidence="6" type="ORF">NITGR_570027</name>
</gene>
<dbReference type="Pfam" id="PF01025">
    <property type="entry name" value="GrpE"/>
    <property type="match status" value="1"/>
</dbReference>
<dbReference type="Gene3D" id="3.90.20.20">
    <property type="match status" value="1"/>
</dbReference>
<dbReference type="HAMAP" id="MF_01151">
    <property type="entry name" value="GrpE"/>
    <property type="match status" value="1"/>
</dbReference>
<dbReference type="EMBL" id="CAQJ01000063">
    <property type="protein sequence ID" value="CCQ91078.1"/>
    <property type="molecule type" value="Genomic_DNA"/>
</dbReference>
<dbReference type="NCBIfam" id="NF010738">
    <property type="entry name" value="PRK14140.1"/>
    <property type="match status" value="1"/>
</dbReference>
<dbReference type="GO" id="GO:0042803">
    <property type="term" value="F:protein homodimerization activity"/>
    <property type="evidence" value="ECO:0007669"/>
    <property type="project" value="InterPro"/>
</dbReference>
<evidence type="ECO:0000256" key="4">
    <source>
        <dbReference type="RuleBase" id="RU004478"/>
    </source>
</evidence>
<dbReference type="GO" id="GO:0051087">
    <property type="term" value="F:protein-folding chaperone binding"/>
    <property type="evidence" value="ECO:0007669"/>
    <property type="project" value="InterPro"/>
</dbReference>
<organism evidence="6 7">
    <name type="scientific">Nitrospina gracilis (strain 3/211)</name>
    <dbReference type="NCBI Taxonomy" id="1266370"/>
    <lineage>
        <taxon>Bacteria</taxon>
        <taxon>Pseudomonadati</taxon>
        <taxon>Nitrospinota/Tectimicrobiota group</taxon>
        <taxon>Nitrospinota</taxon>
        <taxon>Nitrospinia</taxon>
        <taxon>Nitrospinales</taxon>
        <taxon>Nitrospinaceae</taxon>
        <taxon>Nitrospina</taxon>
    </lineage>
</organism>
<dbReference type="InterPro" id="IPR009012">
    <property type="entry name" value="GrpE_head"/>
</dbReference>
<dbReference type="GO" id="GO:0000774">
    <property type="term" value="F:adenyl-nucleotide exchange factor activity"/>
    <property type="evidence" value="ECO:0007669"/>
    <property type="project" value="InterPro"/>
</dbReference>
<dbReference type="RefSeq" id="WP_005009396.1">
    <property type="nucleotide sequence ID" value="NZ_HG422173.1"/>
</dbReference>
<protein>
    <recommendedName>
        <fullName evidence="3">Protein GrpE</fullName>
    </recommendedName>
    <alternativeName>
        <fullName evidence="3">HSP-70 cofactor</fullName>
    </alternativeName>
</protein>
<dbReference type="PANTHER" id="PTHR21237">
    <property type="entry name" value="GRPE PROTEIN"/>
    <property type="match status" value="1"/>
</dbReference>
<comment type="function">
    <text evidence="3">Participates actively in the response to hyperosmotic and heat shock by preventing the aggregation of stress-denatured proteins, in association with DnaK and GrpE. It is the nucleotide exchange factor for DnaK and may function as a thermosensor. Unfolded proteins bind initially to DnaJ; upon interaction with the DnaJ-bound protein, DnaK hydrolyzes its bound ATP, resulting in the formation of a stable complex. GrpE releases ADP from DnaK; ATP binding to DnaK triggers the release of the substrate protein, thus completing the reaction cycle. Several rounds of ATP-dependent interactions between DnaJ, DnaK and GrpE are required for fully efficient folding.</text>
</comment>
<name>M1Z021_NITG3</name>
<dbReference type="GO" id="GO:0006457">
    <property type="term" value="P:protein folding"/>
    <property type="evidence" value="ECO:0007669"/>
    <property type="project" value="InterPro"/>
</dbReference>
<evidence type="ECO:0000256" key="1">
    <source>
        <dbReference type="ARBA" id="ARBA00009054"/>
    </source>
</evidence>
<feature type="compositionally biased region" description="Acidic residues" evidence="5">
    <location>
        <begin position="33"/>
        <end position="43"/>
    </location>
</feature>
<comment type="subunit">
    <text evidence="3">Homodimer.</text>
</comment>
<evidence type="ECO:0000256" key="3">
    <source>
        <dbReference type="HAMAP-Rule" id="MF_01151"/>
    </source>
</evidence>
<dbReference type="InterPro" id="IPR013805">
    <property type="entry name" value="GrpE_CC"/>
</dbReference>
<dbReference type="GO" id="GO:0005737">
    <property type="term" value="C:cytoplasm"/>
    <property type="evidence" value="ECO:0007669"/>
    <property type="project" value="UniProtKB-SubCell"/>
</dbReference>